<keyword evidence="1" id="KW-0472">Membrane</keyword>
<proteinExistence type="predicted"/>
<accession>A0A815AP94</accession>
<organism evidence="2 4">
    <name type="scientific">Adineta steineri</name>
    <dbReference type="NCBI Taxonomy" id="433720"/>
    <lineage>
        <taxon>Eukaryota</taxon>
        <taxon>Metazoa</taxon>
        <taxon>Spiralia</taxon>
        <taxon>Gnathifera</taxon>
        <taxon>Rotifera</taxon>
        <taxon>Eurotatoria</taxon>
        <taxon>Bdelloidea</taxon>
        <taxon>Adinetida</taxon>
        <taxon>Adinetidae</taxon>
        <taxon>Adineta</taxon>
    </lineage>
</organism>
<reference evidence="2" key="1">
    <citation type="submission" date="2021-02" db="EMBL/GenBank/DDBJ databases">
        <authorList>
            <person name="Nowell W R."/>
        </authorList>
    </citation>
    <scope>NUCLEOTIDE SEQUENCE</scope>
</reference>
<feature type="transmembrane region" description="Helical" evidence="1">
    <location>
        <begin position="32"/>
        <end position="54"/>
    </location>
</feature>
<dbReference type="Proteomes" id="UP000663881">
    <property type="component" value="Unassembled WGS sequence"/>
</dbReference>
<protein>
    <submittedName>
        <fullName evidence="2">Uncharacterized protein</fullName>
    </submittedName>
</protein>
<comment type="caution">
    <text evidence="2">The sequence shown here is derived from an EMBL/GenBank/DDBJ whole genome shotgun (WGS) entry which is preliminary data.</text>
</comment>
<dbReference type="EMBL" id="CAJNON010000430">
    <property type="protein sequence ID" value="CAF1258789.1"/>
    <property type="molecule type" value="Genomic_DNA"/>
</dbReference>
<keyword evidence="1" id="KW-0812">Transmembrane</keyword>
<name>A0A815AP94_9BILA</name>
<dbReference type="OrthoDB" id="6499973at2759"/>
<sequence length="71" mass="7901">MNRLILYNATLIIAGISTIVASFSGSHILSHISYASFFGFFSGVYIHLTSIITVDLPSEKFRSKNHDYFGL</sequence>
<gene>
    <name evidence="3" type="ORF">OKA104_LOCUS33431</name>
    <name evidence="2" type="ORF">VCS650_LOCUS28750</name>
</gene>
<keyword evidence="1" id="KW-1133">Transmembrane helix</keyword>
<evidence type="ECO:0000313" key="2">
    <source>
        <dbReference type="EMBL" id="CAF1258789.1"/>
    </source>
</evidence>
<dbReference type="Proteomes" id="UP000663891">
    <property type="component" value="Unassembled WGS sequence"/>
</dbReference>
<dbReference type="AlphaFoldDB" id="A0A815AP94"/>
<evidence type="ECO:0000313" key="3">
    <source>
        <dbReference type="EMBL" id="CAF4061786.1"/>
    </source>
</evidence>
<evidence type="ECO:0000313" key="4">
    <source>
        <dbReference type="Proteomes" id="UP000663891"/>
    </source>
</evidence>
<dbReference type="EMBL" id="CAJOAY010004255">
    <property type="protein sequence ID" value="CAF4061786.1"/>
    <property type="molecule type" value="Genomic_DNA"/>
</dbReference>
<feature type="transmembrane region" description="Helical" evidence="1">
    <location>
        <begin position="5"/>
        <end position="26"/>
    </location>
</feature>
<evidence type="ECO:0000256" key="1">
    <source>
        <dbReference type="SAM" id="Phobius"/>
    </source>
</evidence>